<proteinExistence type="inferred from homology"/>
<evidence type="ECO:0000313" key="9">
    <source>
        <dbReference type="EMBL" id="RKP36095.1"/>
    </source>
</evidence>
<evidence type="ECO:0000256" key="2">
    <source>
        <dbReference type="ARBA" id="ARBA00006403"/>
    </source>
</evidence>
<dbReference type="FunFam" id="1.10.10.10:FF:000027">
    <property type="entry name" value="Heat shock transcription factor 1"/>
    <property type="match status" value="1"/>
</dbReference>
<organism evidence="9 10">
    <name type="scientific">Dimargaris cristalligena</name>
    <dbReference type="NCBI Taxonomy" id="215637"/>
    <lineage>
        <taxon>Eukaryota</taxon>
        <taxon>Fungi</taxon>
        <taxon>Fungi incertae sedis</taxon>
        <taxon>Zoopagomycota</taxon>
        <taxon>Kickxellomycotina</taxon>
        <taxon>Dimargaritomycetes</taxon>
        <taxon>Dimargaritales</taxon>
        <taxon>Dimargaritaceae</taxon>
        <taxon>Dimargaris</taxon>
    </lineage>
</organism>
<evidence type="ECO:0000256" key="4">
    <source>
        <dbReference type="ARBA" id="ARBA00023125"/>
    </source>
</evidence>
<dbReference type="SUPFAM" id="SSF46785">
    <property type="entry name" value="Winged helix' DNA-binding domain"/>
    <property type="match status" value="1"/>
</dbReference>
<dbReference type="Proteomes" id="UP000268162">
    <property type="component" value="Unassembled WGS sequence"/>
</dbReference>
<comment type="subcellular location">
    <subcellularLocation>
        <location evidence="1">Nucleus</location>
    </subcellularLocation>
</comment>
<sequence>MSKAVSTLGGSLAANTAEYLARNSSIPAFLSKLYRMVDDVSTDGLIAWAEDGDSFYVFKPESFAKQVLPRYFKHNNFASFVRQLNMYGFHKIPHPQQGVLKADPGTDKLEFSNPHFKKDRPDLLCFVLRKRSKPEDDKQSDIMDMQRVLQELATIRNHQMAISDDLRKLQQNNALLWEEAAAAQQRHQRHQATIDKILRFLASVY</sequence>
<keyword evidence="10" id="KW-1185">Reference proteome</keyword>
<feature type="domain" description="HSF-type DNA-binding" evidence="8">
    <location>
        <begin position="68"/>
        <end position="92"/>
    </location>
</feature>
<dbReference type="InterPro" id="IPR036388">
    <property type="entry name" value="WH-like_DNA-bd_sf"/>
</dbReference>
<protein>
    <recommendedName>
        <fullName evidence="8">HSF-type DNA-binding domain-containing protein</fullName>
    </recommendedName>
</protein>
<evidence type="ECO:0000256" key="1">
    <source>
        <dbReference type="ARBA" id="ARBA00004123"/>
    </source>
</evidence>
<dbReference type="GO" id="GO:0003700">
    <property type="term" value="F:DNA-binding transcription factor activity"/>
    <property type="evidence" value="ECO:0007669"/>
    <property type="project" value="InterPro"/>
</dbReference>
<dbReference type="STRING" id="215637.A0A4P9ZRU0"/>
<dbReference type="Pfam" id="PF00447">
    <property type="entry name" value="HSF_DNA-bind"/>
    <property type="match status" value="1"/>
</dbReference>
<evidence type="ECO:0000256" key="5">
    <source>
        <dbReference type="ARBA" id="ARBA00023163"/>
    </source>
</evidence>
<accession>A0A4P9ZRU0</accession>
<dbReference type="SMART" id="SM00415">
    <property type="entry name" value="HSF"/>
    <property type="match status" value="1"/>
</dbReference>
<dbReference type="PANTHER" id="PTHR10015">
    <property type="entry name" value="HEAT SHOCK TRANSCRIPTION FACTOR"/>
    <property type="match status" value="1"/>
</dbReference>
<evidence type="ECO:0000256" key="3">
    <source>
        <dbReference type="ARBA" id="ARBA00023015"/>
    </source>
</evidence>
<dbReference type="InterPro" id="IPR000232">
    <property type="entry name" value="HSF_DNA-bd"/>
</dbReference>
<reference evidence="10" key="1">
    <citation type="journal article" date="2018" name="Nat. Microbiol.">
        <title>Leveraging single-cell genomics to expand the fungal tree of life.</title>
        <authorList>
            <person name="Ahrendt S.R."/>
            <person name="Quandt C.A."/>
            <person name="Ciobanu D."/>
            <person name="Clum A."/>
            <person name="Salamov A."/>
            <person name="Andreopoulos B."/>
            <person name="Cheng J.F."/>
            <person name="Woyke T."/>
            <person name="Pelin A."/>
            <person name="Henrissat B."/>
            <person name="Reynolds N.K."/>
            <person name="Benny G.L."/>
            <person name="Smith M.E."/>
            <person name="James T.Y."/>
            <person name="Grigoriev I.V."/>
        </authorList>
    </citation>
    <scope>NUCLEOTIDE SEQUENCE [LARGE SCALE GENOMIC DNA]</scope>
    <source>
        <strain evidence="10">RSA 468</strain>
    </source>
</reference>
<dbReference type="GO" id="GO:0005634">
    <property type="term" value="C:nucleus"/>
    <property type="evidence" value="ECO:0007669"/>
    <property type="project" value="UniProtKB-SubCell"/>
</dbReference>
<dbReference type="AlphaFoldDB" id="A0A4P9ZRU0"/>
<dbReference type="PROSITE" id="PS00434">
    <property type="entry name" value="HSF_DOMAIN"/>
    <property type="match status" value="1"/>
</dbReference>
<dbReference type="PRINTS" id="PR00056">
    <property type="entry name" value="HSFDOMAIN"/>
</dbReference>
<dbReference type="InterPro" id="IPR036390">
    <property type="entry name" value="WH_DNA-bd_sf"/>
</dbReference>
<keyword evidence="6" id="KW-0539">Nucleus</keyword>
<dbReference type="EMBL" id="ML002720">
    <property type="protein sequence ID" value="RKP36095.1"/>
    <property type="molecule type" value="Genomic_DNA"/>
</dbReference>
<dbReference type="PANTHER" id="PTHR10015:SF427">
    <property type="entry name" value="HEAT SHOCK FACTOR PROTEIN"/>
    <property type="match status" value="1"/>
</dbReference>
<evidence type="ECO:0000259" key="8">
    <source>
        <dbReference type="PROSITE" id="PS00434"/>
    </source>
</evidence>
<gene>
    <name evidence="9" type="ORF">BJ085DRAFT_19382</name>
</gene>
<dbReference type="Gene3D" id="1.10.10.10">
    <property type="entry name" value="Winged helix-like DNA-binding domain superfamily/Winged helix DNA-binding domain"/>
    <property type="match status" value="1"/>
</dbReference>
<evidence type="ECO:0000313" key="10">
    <source>
        <dbReference type="Proteomes" id="UP000268162"/>
    </source>
</evidence>
<comment type="similarity">
    <text evidence="2 7">Belongs to the HSF family.</text>
</comment>
<evidence type="ECO:0000256" key="6">
    <source>
        <dbReference type="ARBA" id="ARBA00023242"/>
    </source>
</evidence>
<name>A0A4P9ZRU0_9FUNG</name>
<keyword evidence="3" id="KW-0805">Transcription regulation</keyword>
<evidence type="ECO:0000256" key="7">
    <source>
        <dbReference type="RuleBase" id="RU004020"/>
    </source>
</evidence>
<dbReference type="GO" id="GO:0043565">
    <property type="term" value="F:sequence-specific DNA binding"/>
    <property type="evidence" value="ECO:0007669"/>
    <property type="project" value="InterPro"/>
</dbReference>
<keyword evidence="4" id="KW-0238">DNA-binding</keyword>
<keyword evidence="5" id="KW-0804">Transcription</keyword>
<feature type="non-terminal residue" evidence="9">
    <location>
        <position position="205"/>
    </location>
</feature>